<comment type="caution">
    <text evidence="2">The sequence shown here is derived from an EMBL/GenBank/DDBJ whole genome shotgun (WGS) entry which is preliminary data.</text>
</comment>
<dbReference type="Proteomes" id="UP000828390">
    <property type="component" value="Unassembled WGS sequence"/>
</dbReference>
<keyword evidence="3" id="KW-1185">Reference proteome</keyword>
<dbReference type="AlphaFoldDB" id="A0A9D4E0Y9"/>
<gene>
    <name evidence="2" type="ORF">DPMN_171727</name>
</gene>
<dbReference type="EMBL" id="JAIWYP010000009">
    <property type="protein sequence ID" value="KAH3770440.1"/>
    <property type="molecule type" value="Genomic_DNA"/>
</dbReference>
<organism evidence="2 3">
    <name type="scientific">Dreissena polymorpha</name>
    <name type="common">Zebra mussel</name>
    <name type="synonym">Mytilus polymorpha</name>
    <dbReference type="NCBI Taxonomy" id="45954"/>
    <lineage>
        <taxon>Eukaryota</taxon>
        <taxon>Metazoa</taxon>
        <taxon>Spiralia</taxon>
        <taxon>Lophotrochozoa</taxon>
        <taxon>Mollusca</taxon>
        <taxon>Bivalvia</taxon>
        <taxon>Autobranchia</taxon>
        <taxon>Heteroconchia</taxon>
        <taxon>Euheterodonta</taxon>
        <taxon>Imparidentia</taxon>
        <taxon>Neoheterodontei</taxon>
        <taxon>Myida</taxon>
        <taxon>Dreissenoidea</taxon>
        <taxon>Dreissenidae</taxon>
        <taxon>Dreissena</taxon>
    </lineage>
</organism>
<feature type="region of interest" description="Disordered" evidence="1">
    <location>
        <begin position="37"/>
        <end position="56"/>
    </location>
</feature>
<evidence type="ECO:0000313" key="2">
    <source>
        <dbReference type="EMBL" id="KAH3770440.1"/>
    </source>
</evidence>
<reference evidence="2" key="1">
    <citation type="journal article" date="2019" name="bioRxiv">
        <title>The Genome of the Zebra Mussel, Dreissena polymorpha: A Resource for Invasive Species Research.</title>
        <authorList>
            <person name="McCartney M.A."/>
            <person name="Auch B."/>
            <person name="Kono T."/>
            <person name="Mallez S."/>
            <person name="Zhang Y."/>
            <person name="Obille A."/>
            <person name="Becker A."/>
            <person name="Abrahante J.E."/>
            <person name="Garbe J."/>
            <person name="Badalamenti J.P."/>
            <person name="Herman A."/>
            <person name="Mangelson H."/>
            <person name="Liachko I."/>
            <person name="Sullivan S."/>
            <person name="Sone E.D."/>
            <person name="Koren S."/>
            <person name="Silverstein K.A.T."/>
            <person name="Beckman K.B."/>
            <person name="Gohl D.M."/>
        </authorList>
    </citation>
    <scope>NUCLEOTIDE SEQUENCE</scope>
    <source>
        <strain evidence="2">Duluth1</strain>
        <tissue evidence="2">Whole animal</tissue>
    </source>
</reference>
<reference evidence="2" key="2">
    <citation type="submission" date="2020-11" db="EMBL/GenBank/DDBJ databases">
        <authorList>
            <person name="McCartney M.A."/>
            <person name="Auch B."/>
            <person name="Kono T."/>
            <person name="Mallez S."/>
            <person name="Becker A."/>
            <person name="Gohl D.M."/>
            <person name="Silverstein K.A.T."/>
            <person name="Koren S."/>
            <person name="Bechman K.B."/>
            <person name="Herman A."/>
            <person name="Abrahante J.E."/>
            <person name="Garbe J."/>
        </authorList>
    </citation>
    <scope>NUCLEOTIDE SEQUENCE</scope>
    <source>
        <strain evidence="2">Duluth1</strain>
        <tissue evidence="2">Whole animal</tissue>
    </source>
</reference>
<sequence>MAQYAATAHWLVFSWMERSKRGINVLPRKIPWSEWDLNQGPSGSKTSILPLPQSRG</sequence>
<proteinExistence type="predicted"/>
<evidence type="ECO:0000256" key="1">
    <source>
        <dbReference type="SAM" id="MobiDB-lite"/>
    </source>
</evidence>
<evidence type="ECO:0000313" key="3">
    <source>
        <dbReference type="Proteomes" id="UP000828390"/>
    </source>
</evidence>
<name>A0A9D4E0Y9_DREPO</name>
<accession>A0A9D4E0Y9</accession>
<protein>
    <submittedName>
        <fullName evidence="2">Uncharacterized protein</fullName>
    </submittedName>
</protein>